<dbReference type="AlphaFoldDB" id="A0A1T4NT10"/>
<dbReference type="InterPro" id="IPR002495">
    <property type="entry name" value="Glyco_trans_8"/>
</dbReference>
<accession>A0A1T4NT10</accession>
<dbReference type="InterPro" id="IPR029044">
    <property type="entry name" value="Nucleotide-diphossugar_trans"/>
</dbReference>
<dbReference type="Proteomes" id="UP000190395">
    <property type="component" value="Unassembled WGS sequence"/>
</dbReference>
<dbReference type="STRING" id="225004.SAMN02745152_01309"/>
<organism evidence="1 2">
    <name type="scientific">Treponema berlinense</name>
    <dbReference type="NCBI Taxonomy" id="225004"/>
    <lineage>
        <taxon>Bacteria</taxon>
        <taxon>Pseudomonadati</taxon>
        <taxon>Spirochaetota</taxon>
        <taxon>Spirochaetia</taxon>
        <taxon>Spirochaetales</taxon>
        <taxon>Treponemataceae</taxon>
        <taxon>Treponema</taxon>
    </lineage>
</organism>
<gene>
    <name evidence="1" type="ORF">SAMN02745152_01309</name>
</gene>
<dbReference type="RefSeq" id="WP_078931055.1">
    <property type="nucleotide sequence ID" value="NZ_FUXC01000007.1"/>
</dbReference>
<dbReference type="Gene3D" id="3.90.550.10">
    <property type="entry name" value="Spore Coat Polysaccharide Biosynthesis Protein SpsA, Chain A"/>
    <property type="match status" value="1"/>
</dbReference>
<dbReference type="Pfam" id="PF01501">
    <property type="entry name" value="Glyco_transf_8"/>
    <property type="match status" value="1"/>
</dbReference>
<dbReference type="GeneID" id="303367547"/>
<keyword evidence="2" id="KW-1185">Reference proteome</keyword>
<evidence type="ECO:0000313" key="1">
    <source>
        <dbReference type="EMBL" id="SJZ82287.1"/>
    </source>
</evidence>
<evidence type="ECO:0000313" key="2">
    <source>
        <dbReference type="Proteomes" id="UP000190395"/>
    </source>
</evidence>
<reference evidence="1 2" key="1">
    <citation type="submission" date="2017-02" db="EMBL/GenBank/DDBJ databases">
        <authorList>
            <person name="Peterson S.W."/>
        </authorList>
    </citation>
    <scope>NUCLEOTIDE SEQUENCE [LARGE SCALE GENOMIC DNA]</scope>
    <source>
        <strain evidence="1 2">ATCC BAA-909</strain>
    </source>
</reference>
<sequence length="279" mass="33327">MKNILFCGNYKVFDGMLSAMLSIFKRTESKEPFSFFIFTMDVSYLKADYTPLTDSQALFLDSLAKTYNPENCVKKIDVTDIYKKEFDSCPNEQCYCSPYTLIRLFADLYEELPEKILYLDVDILFNRDIDLLWNTDIEGFEYAAARDHYGKFLINPNFINAGVILFNLKKCRETKLFEKCRELIKTKKLVFADESAIIRCTTKKKMLSQRFNDQKFLYKNTVIRHFSKRLFWTPYPHTANIKQWSVTKVHKIFGYENFDDILYEYIYQKNKFEREFNKN</sequence>
<protein>
    <submittedName>
        <fullName evidence="1">Glycosyl transferase family 8</fullName>
    </submittedName>
</protein>
<name>A0A1T4NT10_9SPIR</name>
<dbReference type="GO" id="GO:0016757">
    <property type="term" value="F:glycosyltransferase activity"/>
    <property type="evidence" value="ECO:0007669"/>
    <property type="project" value="InterPro"/>
</dbReference>
<dbReference type="EMBL" id="FUXC01000007">
    <property type="protein sequence ID" value="SJZ82287.1"/>
    <property type="molecule type" value="Genomic_DNA"/>
</dbReference>
<dbReference type="SUPFAM" id="SSF53448">
    <property type="entry name" value="Nucleotide-diphospho-sugar transferases"/>
    <property type="match status" value="1"/>
</dbReference>
<dbReference type="OrthoDB" id="5672604at2"/>
<proteinExistence type="predicted"/>
<keyword evidence="1" id="KW-0808">Transferase</keyword>